<keyword evidence="2" id="KW-1185">Reference proteome</keyword>
<dbReference type="AlphaFoldDB" id="A0AAF1BL66"/>
<organism evidence="1 2">
    <name type="scientific">Vanrija pseudolonga</name>
    <dbReference type="NCBI Taxonomy" id="143232"/>
    <lineage>
        <taxon>Eukaryota</taxon>
        <taxon>Fungi</taxon>
        <taxon>Dikarya</taxon>
        <taxon>Basidiomycota</taxon>
        <taxon>Agaricomycotina</taxon>
        <taxon>Tremellomycetes</taxon>
        <taxon>Trichosporonales</taxon>
        <taxon>Trichosporonaceae</taxon>
        <taxon>Vanrija</taxon>
    </lineage>
</organism>
<sequence length="271" mass="30467">MPIDHTAYPHLIDTIVAQCDIPTLLAFRGTSRSFLARVNGVLLSHAALRPWPADGSSDAFVLTTIPAPPRRLPFVPASVRTLELLSDRAVPPDLVRQFTNLHTLRRRRSAYAFPSPPADTTVDFVPCYGSKERVRLNIPPAHRAVIHLKYVHATVPTFDVRVDVSLRELVVVFWPPEADRAKDPVGAAASLAASLARAVDQWNRRLELTIVGLEQFGQRDHRDSPSEVPFFPFFRENRGIEVLFLGVRMVTLQEWWAEIGTRKDVEGVWVD</sequence>
<name>A0AAF1BL66_9TREE</name>
<dbReference type="EMBL" id="CP086717">
    <property type="protein sequence ID" value="WOO81825.1"/>
    <property type="molecule type" value="Genomic_DNA"/>
</dbReference>
<accession>A0AAF1BL66</accession>
<gene>
    <name evidence="1" type="ORF">LOC62_04G005343</name>
</gene>
<dbReference type="GeneID" id="87808572"/>
<evidence type="ECO:0000313" key="1">
    <source>
        <dbReference type="EMBL" id="WOO81825.1"/>
    </source>
</evidence>
<reference evidence="1" key="1">
    <citation type="submission" date="2023-10" db="EMBL/GenBank/DDBJ databases">
        <authorList>
            <person name="Noh H."/>
        </authorList>
    </citation>
    <scope>NUCLEOTIDE SEQUENCE</scope>
    <source>
        <strain evidence="1">DUCC4014</strain>
    </source>
</reference>
<protein>
    <submittedName>
        <fullName evidence="1">Uncharacterized protein</fullName>
    </submittedName>
</protein>
<dbReference type="Proteomes" id="UP000827549">
    <property type="component" value="Chromosome 4"/>
</dbReference>
<dbReference type="RefSeq" id="XP_062627857.1">
    <property type="nucleotide sequence ID" value="XM_062771873.1"/>
</dbReference>
<proteinExistence type="predicted"/>
<evidence type="ECO:0000313" key="2">
    <source>
        <dbReference type="Proteomes" id="UP000827549"/>
    </source>
</evidence>